<feature type="compositionally biased region" description="Basic and acidic residues" evidence="1">
    <location>
        <begin position="126"/>
        <end position="141"/>
    </location>
</feature>
<feature type="compositionally biased region" description="Polar residues" evidence="1">
    <location>
        <begin position="160"/>
        <end position="170"/>
    </location>
</feature>
<evidence type="ECO:0000313" key="2">
    <source>
        <dbReference type="EMBL" id="MDW9250943.1"/>
    </source>
</evidence>
<organism evidence="2 3">
    <name type="scientific">Burkholderia thailandensis</name>
    <dbReference type="NCBI Taxonomy" id="57975"/>
    <lineage>
        <taxon>Bacteria</taxon>
        <taxon>Pseudomonadati</taxon>
        <taxon>Pseudomonadota</taxon>
        <taxon>Betaproteobacteria</taxon>
        <taxon>Burkholderiales</taxon>
        <taxon>Burkholderiaceae</taxon>
        <taxon>Burkholderia</taxon>
        <taxon>pseudomallei group</taxon>
    </lineage>
</organism>
<dbReference type="Proteomes" id="UP001272137">
    <property type="component" value="Unassembled WGS sequence"/>
</dbReference>
<comment type="caution">
    <text evidence="2">The sequence shown here is derived from an EMBL/GenBank/DDBJ whole genome shotgun (WGS) entry which is preliminary data.</text>
</comment>
<protein>
    <submittedName>
        <fullName evidence="2">Uncharacterized protein</fullName>
    </submittedName>
</protein>
<feature type="compositionally biased region" description="Polar residues" evidence="1">
    <location>
        <begin position="115"/>
        <end position="124"/>
    </location>
</feature>
<reference evidence="2" key="1">
    <citation type="submission" date="2018-08" db="EMBL/GenBank/DDBJ databases">
        <title>Identification of Burkholderia cepacia strains that express a Burkholderia pseudomallei-like capsular polysaccharide.</title>
        <authorList>
            <person name="Burtnick M.N."/>
            <person name="Vongsouvath M."/>
            <person name="Newton P."/>
            <person name="Wuthiekanun V."/>
            <person name="Limmathurotsakul D."/>
            <person name="Brett P.J."/>
            <person name="Chantratita N."/>
            <person name="Dance D.A."/>
        </authorList>
    </citation>
    <scope>NUCLEOTIDE SEQUENCE</scope>
    <source>
        <strain evidence="2">SBXCC001</strain>
    </source>
</reference>
<feature type="region of interest" description="Disordered" evidence="1">
    <location>
        <begin position="95"/>
        <end position="170"/>
    </location>
</feature>
<evidence type="ECO:0000313" key="3">
    <source>
        <dbReference type="Proteomes" id="UP001272137"/>
    </source>
</evidence>
<name>A0AAW9CJG2_BURTH</name>
<gene>
    <name evidence="2" type="ORF">C7S16_4651</name>
</gene>
<proteinExistence type="predicted"/>
<feature type="compositionally biased region" description="Low complexity" evidence="1">
    <location>
        <begin position="49"/>
        <end position="59"/>
    </location>
</feature>
<feature type="region of interest" description="Disordered" evidence="1">
    <location>
        <begin position="1"/>
        <end position="82"/>
    </location>
</feature>
<accession>A0AAW9CJG2</accession>
<dbReference type="AlphaFoldDB" id="A0AAW9CJG2"/>
<dbReference type="EMBL" id="QXCT01000001">
    <property type="protein sequence ID" value="MDW9250943.1"/>
    <property type="molecule type" value="Genomic_DNA"/>
</dbReference>
<sequence>MPPHRVRSGVRSSASIGRSVHRNPSSAVTVPQSKRNREWNRHAGHAAVRRPAAAIGRIGDACRRPRGAAFAPTRSDDPKARAAADAYRFEWSEGGAAASDNARARPNGKCASGAIRSTRTQYPSRWNRDPSRARPGRENRTLHARMRPTPTTRARRRCSNPFTPDTNRRP</sequence>
<feature type="compositionally biased region" description="Polar residues" evidence="1">
    <location>
        <begin position="10"/>
        <end position="33"/>
    </location>
</feature>
<evidence type="ECO:0000256" key="1">
    <source>
        <dbReference type="SAM" id="MobiDB-lite"/>
    </source>
</evidence>